<organism evidence="1 2">
    <name type="scientific">Sinorhizobium saheli</name>
    <dbReference type="NCBI Taxonomy" id="36856"/>
    <lineage>
        <taxon>Bacteria</taxon>
        <taxon>Pseudomonadati</taxon>
        <taxon>Pseudomonadota</taxon>
        <taxon>Alphaproteobacteria</taxon>
        <taxon>Hyphomicrobiales</taxon>
        <taxon>Rhizobiaceae</taxon>
        <taxon>Sinorhizobium/Ensifer group</taxon>
        <taxon>Sinorhizobium</taxon>
    </lineage>
</organism>
<dbReference type="SUPFAM" id="SSF88723">
    <property type="entry name" value="PIN domain-like"/>
    <property type="match status" value="1"/>
</dbReference>
<accession>A0A178YLT8</accession>
<dbReference type="Gene3D" id="3.40.50.1010">
    <property type="entry name" value="5'-nuclease"/>
    <property type="match status" value="1"/>
</dbReference>
<gene>
    <name evidence="1" type="ORF">ATB98_24085</name>
</gene>
<dbReference type="AlphaFoldDB" id="A0A178YLT8"/>
<dbReference type="EMBL" id="LNQB01000061">
    <property type="protein sequence ID" value="OAP48434.1"/>
    <property type="molecule type" value="Genomic_DNA"/>
</dbReference>
<proteinExistence type="predicted"/>
<dbReference type="RefSeq" id="WP_066870569.1">
    <property type="nucleotide sequence ID" value="NZ_LNQB01000061.1"/>
</dbReference>
<dbReference type="OrthoDB" id="7161000at2"/>
<reference evidence="1 2" key="1">
    <citation type="submission" date="2015-11" db="EMBL/GenBank/DDBJ databases">
        <title>Ensifer anhuiense sp. nov., an effective nitrogen fixation bacterium with Glycine soja.</title>
        <authorList>
            <person name="Yan H."/>
            <person name="Chen W."/>
        </authorList>
    </citation>
    <scope>NUCLEOTIDE SEQUENCE [LARGE SCALE GENOMIC DNA]</scope>
    <source>
        <strain evidence="1 2">LMG 7837</strain>
    </source>
</reference>
<name>A0A178YLT8_SINSA</name>
<sequence length="187" mass="21413">MTEPPLLLDTDIVSLSGRTRPPPGLRSWLLQVGIHRLNICYPVITELMRGAHLKQRDDPVRASRIMAWVNDILTTDFPMPEMNTEVAYVYAQMTSVPCLREMWTVQRGERATRMGHDLMIASVAITHGMPIVTGNVRDYLKIHQLFPLPGVYQPIESQWHVPAETDFFLPRIDEIEDCHDDELLPTL</sequence>
<dbReference type="Proteomes" id="UP000078507">
    <property type="component" value="Unassembled WGS sequence"/>
</dbReference>
<evidence type="ECO:0000313" key="2">
    <source>
        <dbReference type="Proteomes" id="UP000078507"/>
    </source>
</evidence>
<keyword evidence="2" id="KW-1185">Reference proteome</keyword>
<comment type="caution">
    <text evidence="1">The sequence shown here is derived from an EMBL/GenBank/DDBJ whole genome shotgun (WGS) entry which is preliminary data.</text>
</comment>
<dbReference type="InterPro" id="IPR029060">
    <property type="entry name" value="PIN-like_dom_sf"/>
</dbReference>
<evidence type="ECO:0000313" key="1">
    <source>
        <dbReference type="EMBL" id="OAP48434.1"/>
    </source>
</evidence>
<dbReference type="STRING" id="36856.ATB98_24085"/>
<protein>
    <submittedName>
        <fullName evidence="1">Twitching motility protein PilT</fullName>
    </submittedName>
</protein>